<feature type="domain" description="Amine oxidase" evidence="3">
    <location>
        <begin position="98"/>
        <end position="316"/>
    </location>
</feature>
<dbReference type="GO" id="GO:0016651">
    <property type="term" value="F:oxidoreductase activity, acting on NAD(P)H"/>
    <property type="evidence" value="ECO:0007669"/>
    <property type="project" value="InterPro"/>
</dbReference>
<protein>
    <submittedName>
        <fullName evidence="4">Renalase</fullName>
    </submittedName>
</protein>
<name>V9KUD2_CALMI</name>
<dbReference type="SUPFAM" id="SSF51905">
    <property type="entry name" value="FAD/NAD(P)-binding domain"/>
    <property type="match status" value="1"/>
</dbReference>
<dbReference type="PANTHER" id="PTHR23357">
    <property type="entry name" value="RENALASE"/>
    <property type="match status" value="1"/>
</dbReference>
<evidence type="ECO:0000256" key="2">
    <source>
        <dbReference type="ARBA" id="ARBA00022827"/>
    </source>
</evidence>
<sequence length="353" mass="39077">MPRVLVVGSGLTGGLCARLLSREMRDGVKLVVWDKAAGAGGRMNTSRSPIDPNCTADLGAQYITATPYYAKKHQSFYEELLSHSILKPLLSPVEGMIREEKGISNYMTPRGASSIVKYYLTESGADVLYNIHVTHINLKEGKLEVCSKLGLSEMFDAVVLTMPVPQILQLQGHIENFINETQRQQLEAASYSSRFALGLFYECGTHFDVPWAAKYISENPCIRFISIDNKKRSLGQSTIYFSLSESPQIGSSIVVHTSVQFGAEHINKDRKVVEPLILEQLQQLLPGLPQSTSTNCQKWRHSQVTHGVLNCPGYMTLHIQPLLVCGGDGFTRSNFDGCVESALTILDVFKSNF</sequence>
<dbReference type="Pfam" id="PF13450">
    <property type="entry name" value="NAD_binding_8"/>
    <property type="match status" value="1"/>
</dbReference>
<dbReference type="AlphaFoldDB" id="V9KUD2"/>
<reference evidence="4" key="1">
    <citation type="journal article" date="2014" name="Nature">
        <title>Elephant shark genome provides unique insights into gnathostome evolution.</title>
        <authorList>
            <consortium name="International Elephant Shark Genome Sequencing Consortium"/>
            <person name="Venkatesh B."/>
            <person name="Lee A.P."/>
            <person name="Ravi V."/>
            <person name="Maurya A.K."/>
            <person name="Lian M.M."/>
            <person name="Swann J.B."/>
            <person name="Ohta Y."/>
            <person name="Flajnik M.F."/>
            <person name="Sutoh Y."/>
            <person name="Kasahara M."/>
            <person name="Hoon S."/>
            <person name="Gangu V."/>
            <person name="Roy S.W."/>
            <person name="Irimia M."/>
            <person name="Korzh V."/>
            <person name="Kondrychyn I."/>
            <person name="Lim Z.W."/>
            <person name="Tay B.H."/>
            <person name="Tohari S."/>
            <person name="Kong K.W."/>
            <person name="Ho S."/>
            <person name="Lorente-Galdos B."/>
            <person name="Quilez J."/>
            <person name="Marques-Bonet T."/>
            <person name="Raney B.J."/>
            <person name="Ingham P.W."/>
            <person name="Tay A."/>
            <person name="Hillier L.W."/>
            <person name="Minx P."/>
            <person name="Boehm T."/>
            <person name="Wilson R.K."/>
            <person name="Brenner S."/>
            <person name="Warren W.C."/>
        </authorList>
    </citation>
    <scope>NUCLEOTIDE SEQUENCE</scope>
    <source>
        <tissue evidence="4">Heart</tissue>
    </source>
</reference>
<evidence type="ECO:0000256" key="1">
    <source>
        <dbReference type="ARBA" id="ARBA00022630"/>
    </source>
</evidence>
<proteinExistence type="evidence at transcript level"/>
<evidence type="ECO:0000313" key="4">
    <source>
        <dbReference type="EMBL" id="AFP02051.1"/>
    </source>
</evidence>
<evidence type="ECO:0000259" key="3">
    <source>
        <dbReference type="Pfam" id="PF01593"/>
    </source>
</evidence>
<dbReference type="EMBL" id="JW869533">
    <property type="protein sequence ID" value="AFP02051.1"/>
    <property type="molecule type" value="mRNA"/>
</dbReference>
<accession>V9KUD2</accession>
<dbReference type="InterPro" id="IPR002937">
    <property type="entry name" value="Amino_oxidase"/>
</dbReference>
<keyword evidence="2" id="KW-0274">FAD</keyword>
<organism evidence="4">
    <name type="scientific">Callorhinchus milii</name>
    <name type="common">Ghost shark</name>
    <dbReference type="NCBI Taxonomy" id="7868"/>
    <lineage>
        <taxon>Eukaryota</taxon>
        <taxon>Metazoa</taxon>
        <taxon>Chordata</taxon>
        <taxon>Craniata</taxon>
        <taxon>Vertebrata</taxon>
        <taxon>Chondrichthyes</taxon>
        <taxon>Holocephali</taxon>
        <taxon>Chimaeriformes</taxon>
        <taxon>Callorhinchidae</taxon>
        <taxon>Callorhinchus</taxon>
    </lineage>
</organism>
<dbReference type="Gene3D" id="3.90.660.10">
    <property type="match status" value="1"/>
</dbReference>
<keyword evidence="1" id="KW-0285">Flavoprotein</keyword>
<dbReference type="InterPro" id="IPR040174">
    <property type="entry name" value="RNLS"/>
</dbReference>
<dbReference type="Gene3D" id="3.50.50.60">
    <property type="entry name" value="FAD/NAD(P)-binding domain"/>
    <property type="match status" value="1"/>
</dbReference>
<dbReference type="GO" id="GO:0005576">
    <property type="term" value="C:extracellular region"/>
    <property type="evidence" value="ECO:0007669"/>
    <property type="project" value="TreeGrafter"/>
</dbReference>
<dbReference type="InterPro" id="IPR036188">
    <property type="entry name" value="FAD/NAD-bd_sf"/>
</dbReference>
<dbReference type="PANTHER" id="PTHR23357:SF1">
    <property type="entry name" value="RENALASE"/>
    <property type="match status" value="1"/>
</dbReference>
<dbReference type="Pfam" id="PF01593">
    <property type="entry name" value="Amino_oxidase"/>
    <property type="match status" value="1"/>
</dbReference>